<organism evidence="2 3">
    <name type="scientific">Durusdinium trenchii</name>
    <dbReference type="NCBI Taxonomy" id="1381693"/>
    <lineage>
        <taxon>Eukaryota</taxon>
        <taxon>Sar</taxon>
        <taxon>Alveolata</taxon>
        <taxon>Dinophyceae</taxon>
        <taxon>Suessiales</taxon>
        <taxon>Symbiodiniaceae</taxon>
        <taxon>Durusdinium</taxon>
    </lineage>
</organism>
<protein>
    <submittedName>
        <fullName evidence="2">Uncharacterized protein</fullName>
    </submittedName>
</protein>
<comment type="caution">
    <text evidence="2">The sequence shown here is derived from an EMBL/GenBank/DDBJ whole genome shotgun (WGS) entry which is preliminary data.</text>
</comment>
<proteinExistence type="predicted"/>
<evidence type="ECO:0000313" key="2">
    <source>
        <dbReference type="EMBL" id="CAK9063769.1"/>
    </source>
</evidence>
<reference evidence="2 3" key="1">
    <citation type="submission" date="2024-02" db="EMBL/GenBank/DDBJ databases">
        <authorList>
            <person name="Chen Y."/>
            <person name="Shah S."/>
            <person name="Dougan E. K."/>
            <person name="Thang M."/>
            <person name="Chan C."/>
        </authorList>
    </citation>
    <scope>NUCLEOTIDE SEQUENCE [LARGE SCALE GENOMIC DNA]</scope>
</reference>
<feature type="compositionally biased region" description="Pro residues" evidence="1">
    <location>
        <begin position="98"/>
        <end position="107"/>
    </location>
</feature>
<dbReference type="Proteomes" id="UP001642464">
    <property type="component" value="Unassembled WGS sequence"/>
</dbReference>
<sequence length="227" mass="24944">LQFAQLVRHRSSASMELANGCRPHPTLALAFQRMETPVSCFPLFTFATKTANAAHAAHRRWRKMSKGTSLNWPANFPELPNGRQRLPSRPLDADDVPHVPPTRPPASRPQGLPDGGEPFGESGHCAFTVAGRSLPGHLDLLFRFGVQVLCQVERCSQLEAKFGKRMKKAAVHLIGGTSQLFRGLSVKHGQAVAKASSSVLQRVRRRGPRALCRWQNHAFLAAFSTGK</sequence>
<accession>A0ABP0NLV7</accession>
<keyword evidence="3" id="KW-1185">Reference proteome</keyword>
<feature type="non-terminal residue" evidence="2">
    <location>
        <position position="227"/>
    </location>
</feature>
<dbReference type="EMBL" id="CAXAMM010028903">
    <property type="protein sequence ID" value="CAK9063769.1"/>
    <property type="molecule type" value="Genomic_DNA"/>
</dbReference>
<evidence type="ECO:0000313" key="3">
    <source>
        <dbReference type="Proteomes" id="UP001642464"/>
    </source>
</evidence>
<gene>
    <name evidence="2" type="ORF">SCF082_LOCUS32974</name>
</gene>
<name>A0ABP0NLV7_9DINO</name>
<feature type="non-terminal residue" evidence="2">
    <location>
        <position position="1"/>
    </location>
</feature>
<feature type="region of interest" description="Disordered" evidence="1">
    <location>
        <begin position="72"/>
        <end position="118"/>
    </location>
</feature>
<evidence type="ECO:0000256" key="1">
    <source>
        <dbReference type="SAM" id="MobiDB-lite"/>
    </source>
</evidence>